<dbReference type="GO" id="GO:0003676">
    <property type="term" value="F:nucleic acid binding"/>
    <property type="evidence" value="ECO:0007669"/>
    <property type="project" value="InterPro"/>
</dbReference>
<dbReference type="Gene3D" id="3.30.420.10">
    <property type="entry name" value="Ribonuclease H-like superfamily/Ribonuclease H"/>
    <property type="match status" value="1"/>
</dbReference>
<name>A0A7S0C6G0_9STRA</name>
<dbReference type="InterPro" id="IPR013520">
    <property type="entry name" value="Ribonucl_H"/>
</dbReference>
<dbReference type="SUPFAM" id="SSF53098">
    <property type="entry name" value="Ribonuclease H-like"/>
    <property type="match status" value="1"/>
</dbReference>
<organism evidence="5">
    <name type="scientific">Proboscia inermis</name>
    <dbReference type="NCBI Taxonomy" id="420281"/>
    <lineage>
        <taxon>Eukaryota</taxon>
        <taxon>Sar</taxon>
        <taxon>Stramenopiles</taxon>
        <taxon>Ochrophyta</taxon>
        <taxon>Bacillariophyta</taxon>
        <taxon>Coscinodiscophyceae</taxon>
        <taxon>Rhizosoleniophycidae</taxon>
        <taxon>Rhizosoleniales</taxon>
        <taxon>Rhizosoleniaceae</taxon>
        <taxon>Proboscia</taxon>
    </lineage>
</organism>
<evidence type="ECO:0000313" key="5">
    <source>
        <dbReference type="EMBL" id="CAD8414356.1"/>
    </source>
</evidence>
<evidence type="ECO:0000256" key="1">
    <source>
        <dbReference type="ARBA" id="ARBA00022722"/>
    </source>
</evidence>
<dbReference type="GO" id="GO:0008408">
    <property type="term" value="F:3'-5' exonuclease activity"/>
    <property type="evidence" value="ECO:0007669"/>
    <property type="project" value="TreeGrafter"/>
</dbReference>
<keyword evidence="2" id="KW-0378">Hydrolase</keyword>
<keyword evidence="3" id="KW-0269">Exonuclease</keyword>
<sequence length="329" mass="36490">MIMARASNLFSPLIRRFFTVNANTSEGNAPVALIFDTETTGLVKREKHFSDTTQPYLLQLGLILVDTGDWSIKSRSNFLVKLDHGVKIDKKAEATHGITFACCNKFGLEPELAGRIFYQACCNAHVLVSHNMSFDRTVMAASLFRSGFLTKQDFQADLQLVCTMNEAKKVLKLPGKFASDYKLPSLTEAYAYFSGGKEIVGAHDALVDSEACLAVFRGLVESGDVVLRNDKFQKFIEKSYTSSTLPINSTMIDSLEVQDPQTSPTVATRQGKIWSSTINSSIVVSGSTYDHKDKLKSMGGKWSPEMKAWTFDPNLKSEVETYIRQVSSE</sequence>
<dbReference type="AlphaFoldDB" id="A0A7S0C6G0"/>
<protein>
    <recommendedName>
        <fullName evidence="4">Exonuclease domain-containing protein</fullName>
    </recommendedName>
</protein>
<dbReference type="PANTHER" id="PTHR30231:SF4">
    <property type="entry name" value="PROTEIN NEN2"/>
    <property type="match status" value="1"/>
</dbReference>
<accession>A0A7S0C6G0</accession>
<gene>
    <name evidence="5" type="ORF">PINE0816_LOCUS10490</name>
</gene>
<dbReference type="InterPro" id="IPR036397">
    <property type="entry name" value="RNaseH_sf"/>
</dbReference>
<proteinExistence type="predicted"/>
<evidence type="ECO:0000256" key="3">
    <source>
        <dbReference type="ARBA" id="ARBA00022839"/>
    </source>
</evidence>
<dbReference type="PANTHER" id="PTHR30231">
    <property type="entry name" value="DNA POLYMERASE III SUBUNIT EPSILON"/>
    <property type="match status" value="1"/>
</dbReference>
<feature type="domain" description="Exonuclease" evidence="4">
    <location>
        <begin position="31"/>
        <end position="225"/>
    </location>
</feature>
<reference evidence="5" key="1">
    <citation type="submission" date="2021-01" db="EMBL/GenBank/DDBJ databases">
        <authorList>
            <person name="Corre E."/>
            <person name="Pelletier E."/>
            <person name="Niang G."/>
            <person name="Scheremetjew M."/>
            <person name="Finn R."/>
            <person name="Kale V."/>
            <person name="Holt S."/>
            <person name="Cochrane G."/>
            <person name="Meng A."/>
            <person name="Brown T."/>
            <person name="Cohen L."/>
        </authorList>
    </citation>
    <scope>NUCLEOTIDE SEQUENCE</scope>
    <source>
        <strain evidence="5">CCAP1064/1</strain>
    </source>
</reference>
<dbReference type="CDD" id="cd06127">
    <property type="entry name" value="DEDDh"/>
    <property type="match status" value="1"/>
</dbReference>
<evidence type="ECO:0000259" key="4">
    <source>
        <dbReference type="SMART" id="SM00479"/>
    </source>
</evidence>
<dbReference type="InterPro" id="IPR012337">
    <property type="entry name" value="RNaseH-like_sf"/>
</dbReference>
<keyword evidence="1" id="KW-0540">Nuclease</keyword>
<dbReference type="SMART" id="SM00479">
    <property type="entry name" value="EXOIII"/>
    <property type="match status" value="1"/>
</dbReference>
<evidence type="ECO:0000256" key="2">
    <source>
        <dbReference type="ARBA" id="ARBA00022801"/>
    </source>
</evidence>
<dbReference type="EMBL" id="HBEL01022369">
    <property type="protein sequence ID" value="CAD8414356.1"/>
    <property type="molecule type" value="Transcribed_RNA"/>
</dbReference>
<dbReference type="Pfam" id="PF00929">
    <property type="entry name" value="RNase_T"/>
    <property type="match status" value="1"/>
</dbReference>